<dbReference type="PANTHER" id="PTHR37835">
    <property type="entry name" value="ALPHA-CLOSTRIPAIN"/>
    <property type="match status" value="1"/>
</dbReference>
<evidence type="ECO:0000313" key="2">
    <source>
        <dbReference type="EMBL" id="BCS86755.1"/>
    </source>
</evidence>
<dbReference type="Gene3D" id="3.40.50.11970">
    <property type="match status" value="1"/>
</dbReference>
<name>A0ABM7P1Z5_9BACT</name>
<dbReference type="PANTHER" id="PTHR37835:SF1">
    <property type="entry name" value="ALPHA-CLOSTRIPAIN"/>
    <property type="match status" value="1"/>
</dbReference>
<gene>
    <name evidence="2" type="ORF">prwr041_26480</name>
</gene>
<dbReference type="InterPro" id="IPR005077">
    <property type="entry name" value="Peptidase_C11"/>
</dbReference>
<dbReference type="EMBL" id="AP024484">
    <property type="protein sequence ID" value="BCS86755.1"/>
    <property type="molecule type" value="Genomic_DNA"/>
</dbReference>
<sequence length="403" mass="44952">MKKILTLLFVTLTAFSLVGCDHDDPRTVYQYENTTKTIFVYMPWTGSTTSSNGALTDYFDINITSMENAINTNGGLKGTDVIVYKANSASKAVMFRMKYNITLRKCELDTLVTNASNNAITKENLTSLLNQVSSYSNTGLYSILVGCHGSGWTPRGSDATMPRASRAFGGQGSELQYDLSDLSYAIANSAMKKVEFVSFDDCYMANVETAYELRDVTNYLVASTSEVMGDGFPYDTLFKYMLGTPDYDNICKTFYNYYIKSSYPYGALSVIKCGDAIKQMASVMKDINTTYTFDQSKLSSVQYLDGYDNNVFFDLGSYVEQLGVIAPLSANFNTALEKLVPYTVYTPYIYTAYSNSYRSDTDPKNPYNTFMVKTFSGVTISDPTLNLTVVNSKKNTTWWQATH</sequence>
<dbReference type="Proteomes" id="UP001319045">
    <property type="component" value="Chromosome"/>
</dbReference>
<proteinExistence type="predicted"/>
<keyword evidence="3" id="KW-1185">Reference proteome</keyword>
<feature type="signal peptide" evidence="1">
    <location>
        <begin position="1"/>
        <end position="19"/>
    </location>
</feature>
<evidence type="ECO:0008006" key="4">
    <source>
        <dbReference type="Google" id="ProtNLM"/>
    </source>
</evidence>
<evidence type="ECO:0000313" key="3">
    <source>
        <dbReference type="Proteomes" id="UP001319045"/>
    </source>
</evidence>
<organism evidence="2 3">
    <name type="scientific">Prevotella herbatica</name>
    <dbReference type="NCBI Taxonomy" id="2801997"/>
    <lineage>
        <taxon>Bacteria</taxon>
        <taxon>Pseudomonadati</taxon>
        <taxon>Bacteroidota</taxon>
        <taxon>Bacteroidia</taxon>
        <taxon>Bacteroidales</taxon>
        <taxon>Prevotellaceae</taxon>
        <taxon>Prevotella</taxon>
    </lineage>
</organism>
<accession>A0ABM7P1Z5</accession>
<reference evidence="2 3" key="1">
    <citation type="journal article" date="2022" name="Int. J. Syst. Evol. Microbiol.">
        <title>Prevotella herbatica sp. nov., a plant polysaccharide-decomposing anaerobic bacterium isolated from a methanogenic reactor.</title>
        <authorList>
            <person name="Uek A."/>
            <person name="Tonouchi A."/>
            <person name="Kaku N."/>
            <person name="Ueki K."/>
        </authorList>
    </citation>
    <scope>NUCLEOTIDE SEQUENCE [LARGE SCALE GENOMIC DNA]</scope>
    <source>
        <strain evidence="2 3">WR041</strain>
    </source>
</reference>
<feature type="chain" id="PRO_5045395243" description="Clostripain family protein" evidence="1">
    <location>
        <begin position="20"/>
        <end position="403"/>
    </location>
</feature>
<evidence type="ECO:0000256" key="1">
    <source>
        <dbReference type="SAM" id="SignalP"/>
    </source>
</evidence>
<dbReference type="Pfam" id="PF03415">
    <property type="entry name" value="Peptidase_C11"/>
    <property type="match status" value="1"/>
</dbReference>
<keyword evidence="1" id="KW-0732">Signal</keyword>
<protein>
    <recommendedName>
        <fullName evidence="4">Clostripain family protein</fullName>
    </recommendedName>
</protein>
<dbReference type="PROSITE" id="PS51257">
    <property type="entry name" value="PROKAR_LIPOPROTEIN"/>
    <property type="match status" value="1"/>
</dbReference>
<dbReference type="RefSeq" id="WP_207154310.1">
    <property type="nucleotide sequence ID" value="NZ_AP024484.1"/>
</dbReference>